<name>A0AAJ0ERK3_9PEZI</name>
<dbReference type="InterPro" id="IPR027417">
    <property type="entry name" value="P-loop_NTPase"/>
</dbReference>
<gene>
    <name evidence="4" type="ORF">BDP55DRAFT_634627</name>
</gene>
<evidence type="ECO:0000259" key="3">
    <source>
        <dbReference type="Pfam" id="PF00350"/>
    </source>
</evidence>
<dbReference type="RefSeq" id="XP_060426880.1">
    <property type="nucleotide sequence ID" value="XM_060572687.1"/>
</dbReference>
<dbReference type="Proteomes" id="UP001224890">
    <property type="component" value="Unassembled WGS sequence"/>
</dbReference>
<evidence type="ECO:0000256" key="2">
    <source>
        <dbReference type="SAM" id="MobiDB-lite"/>
    </source>
</evidence>
<feature type="compositionally biased region" description="Acidic residues" evidence="2">
    <location>
        <begin position="372"/>
        <end position="383"/>
    </location>
</feature>
<dbReference type="PANTHER" id="PTHR36681:SF3">
    <property type="entry name" value="NUCLEAR GTPASE, GERMINAL CENTER-ASSOCIATED, TANDEM DUPLICATE 3"/>
    <property type="match status" value="1"/>
</dbReference>
<accession>A0AAJ0ERK3</accession>
<dbReference type="AlphaFoldDB" id="A0AAJ0ERK3"/>
<organism evidence="4 5">
    <name type="scientific">Colletotrichum godetiae</name>
    <dbReference type="NCBI Taxonomy" id="1209918"/>
    <lineage>
        <taxon>Eukaryota</taxon>
        <taxon>Fungi</taxon>
        <taxon>Dikarya</taxon>
        <taxon>Ascomycota</taxon>
        <taxon>Pezizomycotina</taxon>
        <taxon>Sordariomycetes</taxon>
        <taxon>Hypocreomycetidae</taxon>
        <taxon>Glomerellales</taxon>
        <taxon>Glomerellaceae</taxon>
        <taxon>Colletotrichum</taxon>
        <taxon>Colletotrichum acutatum species complex</taxon>
    </lineage>
</organism>
<feature type="domain" description="Dynamin N-terminal" evidence="3">
    <location>
        <begin position="70"/>
        <end position="307"/>
    </location>
</feature>
<evidence type="ECO:0000256" key="1">
    <source>
        <dbReference type="SAM" id="Coils"/>
    </source>
</evidence>
<sequence length="972" mass="109141">MANVQGTILSDMSRRVAKKEEVRALGQLQLETAKHALQADAIGRTQEGLQDWIASLNLLNEAPKSREILVGVIGETGLGKSSLINALLGCNIVPTSSSEACTAAVCVFGWNDDVSNGKNFRARITFKSYETVEAELDALEYELSDLDETIKAQGENPDQEFEERRAQATRQMKNVANWSKLSLEAIRKSSPTQIIANSAAFADIFTSRRGDPAANTFKLVKAVKKQDFLSILKPYVSSSKEVPSATRYWPLVEQVEIFLRAGILQQGIKLVDLPGVMDALESRAKIARSYMYRLEKRIVVTPSTRAADNRAAAGLVLTDRETMFLDMDDMLKGDSLCVAITKVDDIDDLAAESEFPTPEILAICDEINMRDGDDDDDAEESGDDTIYGSTMNMSCSTGGKRPRDDKVQGRSAVRQKVGSGEAENGLAHLSMESLKSLRKHKCIVERNKLLKQRVMENLLYTRNKNKKSLAMALADTQPSVFPVSSRAFRAFNLRAVTSDRDGFPDRESTGIPDLESWLHQVSLPYREEWVDGDIHHMQVLFDAVDGWNQNDHHTAYSRLSSDQRVELDRNMIVLCNNLNDSINAKVRVTLQRNLSAMQPLRKLSLKRTHLARQSTSKDQPELERTVDLFTRAVKGWERKNPRANVAVSSRHEKTFWSTYRACVRRNGGPFTRRARSGQPKSTIFWMEDVSHAFWQGHFDQWAYEFTRRIPAMKAKIRGSGLKAFAEWVRQLCNNDALPISFREQVKTNAFKLDHLVEKYLADVRERVTQFQSSSRAKRDPVQRSLANMMKPGFEAAIKHTGSRLMARQVEDVVNHANNIGFTMFETVRNNLEKDLAADINHVSSDISRLWKHPNRGCGTLIKAELNRIAKRLSVKKIEMNPSTSVSAETKQTLHSVIVTWRSAWHKVFIRLPDAGPPDEFEELDAGQASETADKSREMAKKEALELKVGEILTQSEDENGVLPLGGVKTEPA</sequence>
<feature type="coiled-coil region" evidence="1">
    <location>
        <begin position="129"/>
        <end position="156"/>
    </location>
</feature>
<evidence type="ECO:0000313" key="5">
    <source>
        <dbReference type="Proteomes" id="UP001224890"/>
    </source>
</evidence>
<dbReference type="EMBL" id="JAHMHR010000035">
    <property type="protein sequence ID" value="KAK1672877.1"/>
    <property type="molecule type" value="Genomic_DNA"/>
</dbReference>
<dbReference type="PANTHER" id="PTHR36681">
    <property type="entry name" value="NUCLEAR GTPASE, GERMINAL CENTER-ASSOCIATED, TANDEM DUPLICATE 3"/>
    <property type="match status" value="1"/>
</dbReference>
<dbReference type="InterPro" id="IPR045063">
    <property type="entry name" value="Dynamin_N"/>
</dbReference>
<keyword evidence="1" id="KW-0175">Coiled coil</keyword>
<reference evidence="4" key="1">
    <citation type="submission" date="2021-06" db="EMBL/GenBank/DDBJ databases">
        <title>Comparative genomics, transcriptomics and evolutionary studies reveal genomic signatures of adaptation to plant cell wall in hemibiotrophic fungi.</title>
        <authorList>
            <consortium name="DOE Joint Genome Institute"/>
            <person name="Baroncelli R."/>
            <person name="Diaz J.F."/>
            <person name="Benocci T."/>
            <person name="Peng M."/>
            <person name="Battaglia E."/>
            <person name="Haridas S."/>
            <person name="Andreopoulos W."/>
            <person name="Labutti K."/>
            <person name="Pangilinan J."/>
            <person name="Floch G.L."/>
            <person name="Makela M.R."/>
            <person name="Henrissat B."/>
            <person name="Grigoriev I.V."/>
            <person name="Crouch J.A."/>
            <person name="De Vries R.P."/>
            <person name="Sukno S.A."/>
            <person name="Thon M.R."/>
        </authorList>
    </citation>
    <scope>NUCLEOTIDE SEQUENCE</scope>
    <source>
        <strain evidence="4">CBS 193.32</strain>
    </source>
</reference>
<feature type="compositionally biased region" description="Polar residues" evidence="2">
    <location>
        <begin position="387"/>
        <end position="397"/>
    </location>
</feature>
<proteinExistence type="predicted"/>
<protein>
    <recommendedName>
        <fullName evidence="3">Dynamin N-terminal domain-containing protein</fullName>
    </recommendedName>
</protein>
<evidence type="ECO:0000313" key="4">
    <source>
        <dbReference type="EMBL" id="KAK1672877.1"/>
    </source>
</evidence>
<dbReference type="GeneID" id="85457213"/>
<dbReference type="Pfam" id="PF00350">
    <property type="entry name" value="Dynamin_N"/>
    <property type="match status" value="1"/>
</dbReference>
<keyword evidence="5" id="KW-1185">Reference proteome</keyword>
<feature type="region of interest" description="Disordered" evidence="2">
    <location>
        <begin position="919"/>
        <end position="938"/>
    </location>
</feature>
<dbReference type="SUPFAM" id="SSF52540">
    <property type="entry name" value="P-loop containing nucleoside triphosphate hydrolases"/>
    <property type="match status" value="1"/>
</dbReference>
<dbReference type="Gene3D" id="3.40.50.300">
    <property type="entry name" value="P-loop containing nucleotide triphosphate hydrolases"/>
    <property type="match status" value="1"/>
</dbReference>
<feature type="region of interest" description="Disordered" evidence="2">
    <location>
        <begin position="371"/>
        <end position="424"/>
    </location>
</feature>
<comment type="caution">
    <text evidence="4">The sequence shown here is derived from an EMBL/GenBank/DDBJ whole genome shotgun (WGS) entry which is preliminary data.</text>
</comment>